<keyword evidence="3" id="KW-1185">Reference proteome</keyword>
<feature type="domain" description="N-acetyltransferase" evidence="1">
    <location>
        <begin position="12"/>
        <end position="168"/>
    </location>
</feature>
<dbReference type="InterPro" id="IPR016181">
    <property type="entry name" value="Acyl_CoA_acyltransferase"/>
</dbReference>
<dbReference type="InterPro" id="IPR051531">
    <property type="entry name" value="N-acetyltransferase"/>
</dbReference>
<comment type="caution">
    <text evidence="2">The sequence shown here is derived from an EMBL/GenBank/DDBJ whole genome shotgun (WGS) entry which is preliminary data.</text>
</comment>
<dbReference type="GO" id="GO:0016747">
    <property type="term" value="F:acyltransferase activity, transferring groups other than amino-acyl groups"/>
    <property type="evidence" value="ECO:0007669"/>
    <property type="project" value="InterPro"/>
</dbReference>
<evidence type="ECO:0000313" key="2">
    <source>
        <dbReference type="EMBL" id="TDQ61761.1"/>
    </source>
</evidence>
<dbReference type="RefSeq" id="WP_133573455.1">
    <property type="nucleotide sequence ID" value="NZ_SNYR01000003.1"/>
</dbReference>
<dbReference type="AlphaFoldDB" id="A0A4R6VG36"/>
<dbReference type="InterPro" id="IPR000182">
    <property type="entry name" value="GNAT_dom"/>
</dbReference>
<evidence type="ECO:0000313" key="3">
    <source>
        <dbReference type="Proteomes" id="UP000295391"/>
    </source>
</evidence>
<proteinExistence type="predicted"/>
<organism evidence="2 3">
    <name type="scientific">Maritalea mobilis</name>
    <dbReference type="NCBI Taxonomy" id="483324"/>
    <lineage>
        <taxon>Bacteria</taxon>
        <taxon>Pseudomonadati</taxon>
        <taxon>Pseudomonadota</taxon>
        <taxon>Alphaproteobacteria</taxon>
        <taxon>Hyphomicrobiales</taxon>
        <taxon>Devosiaceae</taxon>
        <taxon>Maritalea</taxon>
    </lineage>
</organism>
<dbReference type="Pfam" id="PF13302">
    <property type="entry name" value="Acetyltransf_3"/>
    <property type="match status" value="1"/>
</dbReference>
<name>A0A4R6VG36_9HYPH</name>
<evidence type="ECO:0000259" key="1">
    <source>
        <dbReference type="PROSITE" id="PS51186"/>
    </source>
</evidence>
<accession>A0A4R6VG36</accession>
<keyword evidence="2" id="KW-0808">Transferase</keyword>
<dbReference type="PROSITE" id="PS51186">
    <property type="entry name" value="GNAT"/>
    <property type="match status" value="1"/>
</dbReference>
<dbReference type="Gene3D" id="3.40.630.30">
    <property type="match status" value="1"/>
</dbReference>
<sequence>MVTIPTLETERLILRPFQPADFDAYADIWTDGEWTKFVGGSIPPERAWRAFASLIGHWTLRGYGMFAVEEKASGNFIGMIGHLHPLDWPEPEIAYTLAKSAAGNGYATEAVRKVIDHTFNTLNWETVVSYIDDDNISSQKVAQKVGATAEDLIDLGGSPARVYRHPNPNN</sequence>
<reference evidence="2 3" key="1">
    <citation type="submission" date="2019-03" db="EMBL/GenBank/DDBJ databases">
        <title>Genomic Encyclopedia of Type Strains, Phase III (KMG-III): the genomes of soil and plant-associated and newly described type strains.</title>
        <authorList>
            <person name="Whitman W."/>
        </authorList>
    </citation>
    <scope>NUCLEOTIDE SEQUENCE [LARGE SCALE GENOMIC DNA]</scope>
    <source>
        <strain evidence="2 3">CGMCC 1.7002</strain>
    </source>
</reference>
<dbReference type="PANTHER" id="PTHR43792">
    <property type="entry name" value="GNAT FAMILY, PUTATIVE (AFU_ORTHOLOGUE AFUA_3G00765)-RELATED-RELATED"/>
    <property type="match status" value="1"/>
</dbReference>
<dbReference type="EMBL" id="SNYR01000003">
    <property type="protein sequence ID" value="TDQ61761.1"/>
    <property type="molecule type" value="Genomic_DNA"/>
</dbReference>
<protein>
    <submittedName>
        <fullName evidence="2">RimJ/RimL family protein N-acetyltransferase</fullName>
    </submittedName>
</protein>
<dbReference type="SUPFAM" id="SSF55729">
    <property type="entry name" value="Acyl-CoA N-acyltransferases (Nat)"/>
    <property type="match status" value="1"/>
</dbReference>
<dbReference type="OrthoDB" id="6293260at2"/>
<dbReference type="PANTHER" id="PTHR43792:SF1">
    <property type="entry name" value="N-ACETYLTRANSFERASE DOMAIN-CONTAINING PROTEIN"/>
    <property type="match status" value="1"/>
</dbReference>
<gene>
    <name evidence="2" type="ORF">ATL17_2863</name>
</gene>
<dbReference type="Proteomes" id="UP000295391">
    <property type="component" value="Unassembled WGS sequence"/>
</dbReference>